<reference evidence="8 9" key="1">
    <citation type="submission" date="2020-08" db="EMBL/GenBank/DDBJ databases">
        <title>Genomic Encyclopedia of Type Strains, Phase IV (KMG-IV): sequencing the most valuable type-strain genomes for metagenomic binning, comparative biology and taxonomic classification.</title>
        <authorList>
            <person name="Goeker M."/>
        </authorList>
    </citation>
    <scope>NUCLEOTIDE SEQUENCE [LARGE SCALE GENOMIC DNA]</scope>
    <source>
        <strain evidence="8 9">DSM 100734</strain>
    </source>
</reference>
<dbReference type="Pfam" id="PF00664">
    <property type="entry name" value="ABC_membrane"/>
    <property type="match status" value="1"/>
</dbReference>
<dbReference type="InterPro" id="IPR027417">
    <property type="entry name" value="P-loop_NTPase"/>
</dbReference>
<name>A0A7W9Y8J5_9HYPH</name>
<evidence type="ECO:0000256" key="4">
    <source>
        <dbReference type="ARBA" id="ARBA00023136"/>
    </source>
</evidence>
<dbReference type="SUPFAM" id="SSF52540">
    <property type="entry name" value="P-loop containing nucleoside triphosphate hydrolases"/>
    <property type="match status" value="1"/>
</dbReference>
<comment type="caution">
    <text evidence="8">The sequence shown here is derived from an EMBL/GenBank/DDBJ whole genome shotgun (WGS) entry which is preliminary data.</text>
</comment>
<organism evidence="8 9">
    <name type="scientific">Rhizobium wenxiniae</name>
    <dbReference type="NCBI Taxonomy" id="1737357"/>
    <lineage>
        <taxon>Bacteria</taxon>
        <taxon>Pseudomonadati</taxon>
        <taxon>Pseudomonadota</taxon>
        <taxon>Alphaproteobacteria</taxon>
        <taxon>Hyphomicrobiales</taxon>
        <taxon>Rhizobiaceae</taxon>
        <taxon>Rhizobium/Agrobacterium group</taxon>
        <taxon>Rhizobium</taxon>
    </lineage>
</organism>
<dbReference type="PROSITE" id="PS50893">
    <property type="entry name" value="ABC_TRANSPORTER_2"/>
    <property type="match status" value="1"/>
</dbReference>
<keyword evidence="8" id="KW-0547">Nucleotide-binding</keyword>
<feature type="transmembrane region" description="Helical" evidence="5">
    <location>
        <begin position="60"/>
        <end position="81"/>
    </location>
</feature>
<dbReference type="AlphaFoldDB" id="A0A7W9Y8J5"/>
<dbReference type="PROSITE" id="PS50929">
    <property type="entry name" value="ABC_TM1F"/>
    <property type="match status" value="1"/>
</dbReference>
<dbReference type="GO" id="GO:0140359">
    <property type="term" value="F:ABC-type transporter activity"/>
    <property type="evidence" value="ECO:0007669"/>
    <property type="project" value="InterPro"/>
</dbReference>
<evidence type="ECO:0000256" key="3">
    <source>
        <dbReference type="ARBA" id="ARBA00022989"/>
    </source>
</evidence>
<dbReference type="InterPro" id="IPR011527">
    <property type="entry name" value="ABC1_TM_dom"/>
</dbReference>
<evidence type="ECO:0000256" key="2">
    <source>
        <dbReference type="ARBA" id="ARBA00022692"/>
    </source>
</evidence>
<feature type="transmembrane region" description="Helical" evidence="5">
    <location>
        <begin position="249"/>
        <end position="271"/>
    </location>
</feature>
<dbReference type="GO" id="GO:0005886">
    <property type="term" value="C:plasma membrane"/>
    <property type="evidence" value="ECO:0007669"/>
    <property type="project" value="UniProtKB-SubCell"/>
</dbReference>
<dbReference type="Gene3D" id="1.20.1560.10">
    <property type="entry name" value="ABC transporter type 1, transmembrane domain"/>
    <property type="match status" value="1"/>
</dbReference>
<dbReference type="EMBL" id="JACHEG010000003">
    <property type="protein sequence ID" value="MBB6163403.1"/>
    <property type="molecule type" value="Genomic_DNA"/>
</dbReference>
<dbReference type="Proteomes" id="UP000547879">
    <property type="component" value="Unassembled WGS sequence"/>
</dbReference>
<protein>
    <submittedName>
        <fullName evidence="8">Putative ABC transport system ATP-binding protein</fullName>
    </submittedName>
</protein>
<dbReference type="PANTHER" id="PTHR24221:SF646">
    <property type="entry name" value="HAEMOLYSIN SECRETION ATP-BINDING PROTEIN"/>
    <property type="match status" value="1"/>
</dbReference>
<accession>A0A7W9Y8J5</accession>
<keyword evidence="3 5" id="KW-1133">Transmembrane helix</keyword>
<keyword evidence="8" id="KW-0067">ATP-binding</keyword>
<dbReference type="GO" id="GO:0005524">
    <property type="term" value="F:ATP binding"/>
    <property type="evidence" value="ECO:0007669"/>
    <property type="project" value="UniProtKB-KW"/>
</dbReference>
<dbReference type="InterPro" id="IPR036640">
    <property type="entry name" value="ABC1_TM_sf"/>
</dbReference>
<gene>
    <name evidence="8" type="ORF">HNQ72_003243</name>
</gene>
<keyword evidence="9" id="KW-1185">Reference proteome</keyword>
<feature type="domain" description="ABC transmembrane type-1" evidence="7">
    <location>
        <begin position="48"/>
        <end position="286"/>
    </location>
</feature>
<evidence type="ECO:0000256" key="1">
    <source>
        <dbReference type="ARBA" id="ARBA00004651"/>
    </source>
</evidence>
<dbReference type="PANTHER" id="PTHR24221">
    <property type="entry name" value="ATP-BINDING CASSETTE SUB-FAMILY B"/>
    <property type="match status" value="1"/>
</dbReference>
<dbReference type="SUPFAM" id="SSF90123">
    <property type="entry name" value="ABC transporter transmembrane region"/>
    <property type="match status" value="1"/>
</dbReference>
<feature type="domain" description="ABC transporter" evidence="6">
    <location>
        <begin position="343"/>
        <end position="878"/>
    </location>
</feature>
<dbReference type="InterPro" id="IPR039421">
    <property type="entry name" value="Type_1_exporter"/>
</dbReference>
<proteinExistence type="predicted"/>
<keyword evidence="2 5" id="KW-0812">Transmembrane</keyword>
<feature type="transmembrane region" description="Helical" evidence="5">
    <location>
        <begin position="153"/>
        <end position="178"/>
    </location>
</feature>
<comment type="subcellular location">
    <subcellularLocation>
        <location evidence="1">Cell membrane</location>
        <topology evidence="1">Multi-pass membrane protein</topology>
    </subcellularLocation>
</comment>
<dbReference type="InterPro" id="IPR003439">
    <property type="entry name" value="ABC_transporter-like_ATP-bd"/>
</dbReference>
<evidence type="ECO:0000256" key="5">
    <source>
        <dbReference type="SAM" id="Phobius"/>
    </source>
</evidence>
<dbReference type="Gene3D" id="3.40.50.300">
    <property type="entry name" value="P-loop containing nucleotide triphosphate hydrolases"/>
    <property type="match status" value="2"/>
</dbReference>
<dbReference type="Pfam" id="PF00005">
    <property type="entry name" value="ABC_tran"/>
    <property type="match status" value="1"/>
</dbReference>
<evidence type="ECO:0000259" key="6">
    <source>
        <dbReference type="PROSITE" id="PS50893"/>
    </source>
</evidence>
<evidence type="ECO:0000259" key="7">
    <source>
        <dbReference type="PROSITE" id="PS50929"/>
    </source>
</evidence>
<evidence type="ECO:0000313" key="8">
    <source>
        <dbReference type="EMBL" id="MBB6163403.1"/>
    </source>
</evidence>
<sequence>MVPYFLAFDLPKQIINGPIQGNGFEALDARQPFFRVVYDLPLIGRAEVFSGIDLNRQQMLMALSTTFLLLVLINGLFKFYINTYKGRLGERMLRRIRFELVDRVLRFPPKHFKRLKSAEIASMVKDEVEPLGGFTGDAFVLPALLGGQALTTLGFIIVQNVWLGMLTAGIVGIQLSIVPRMRRRVLELGRLRQLTAREFSGRVSEIVDGIGAVHSNDTSNLERADIAWRLGRIFSIRYDLYRWKFLVKFVNNLIAQVTPFIFYAFGGYFVLIGKLDLGQLVAVIAAYKDLPSPLKDLIDWDQARQDVQIKYGTVCDQFSVEPLIAQSVHAPASGPTSRLETSIIINNLTLVDDTGARLLDGVSAEIKPNETVALVGAAGSGAEAFAEALARLVWPEFGGITIGDQDLLDMPESITGQRIAYASGEPFLLHGSVMDNLLYGLKNAPRPSATTHNERRIESERYAIEARMAGNVDFSPHGNWIDYQAVGADGLDDLLHKVLPTLDDLQISGDIFGLGLRSTIDTKEQSAVSGRIVELRGSLRKRLVETQLDEMLIPLDFDRYNIQASVGENLFFGTWSRGTSPDLDVITHPCFQRVLNSTGLDHSLYEMGLEIAETTVELFRDVAPQHSFFRRLTFMAAEEIPIYQATLSRCRGLRFEHIPPEDRASIIVLSLAYIEPFHRFGILTEPMMDRVVAARKLFHTDIPDDIANLINRHDPERVTASATVLDNVLFGRIASQVADADAHIQAVVKELFRAAGLYENVLSLGLQFDVGAGGKRLSLAQRQKLNLARALMKRSDFTIFNRPLSALDQRVDEEITRGIVQRRNKAEQASTILWGLSDPRVAQIFDRVLFFQRGSLIGNGTYFELARSNAAFREFLDLPSDHR</sequence>
<keyword evidence="4 5" id="KW-0472">Membrane</keyword>
<evidence type="ECO:0000313" key="9">
    <source>
        <dbReference type="Proteomes" id="UP000547879"/>
    </source>
</evidence>
<dbReference type="GO" id="GO:0016887">
    <property type="term" value="F:ATP hydrolysis activity"/>
    <property type="evidence" value="ECO:0007669"/>
    <property type="project" value="InterPro"/>
</dbReference>
<dbReference type="CDD" id="cd07346">
    <property type="entry name" value="ABC_6TM_exporters"/>
    <property type="match status" value="1"/>
</dbReference>